<dbReference type="AlphaFoldDB" id="A0ABC8CXP6"/>
<evidence type="ECO:0000256" key="1">
    <source>
        <dbReference type="SAM" id="MobiDB-lite"/>
    </source>
</evidence>
<feature type="region of interest" description="Disordered" evidence="1">
    <location>
        <begin position="210"/>
        <end position="264"/>
    </location>
</feature>
<dbReference type="InterPro" id="IPR021352">
    <property type="entry name" value="DUF2971"/>
</dbReference>
<evidence type="ECO:0008006" key="4">
    <source>
        <dbReference type="Google" id="ProtNLM"/>
    </source>
</evidence>
<proteinExistence type="predicted"/>
<name>A0ABC8CXP6_CLOBO</name>
<protein>
    <recommendedName>
        <fullName evidence="4">DUF2971 domain-containing protein</fullName>
    </recommendedName>
</protein>
<dbReference type="EMBL" id="CP027777">
    <property type="protein sequence ID" value="AVQ40483.1"/>
    <property type="molecule type" value="Genomic_DNA"/>
</dbReference>
<dbReference type="RefSeq" id="WP_159036045.1">
    <property type="nucleotide sequence ID" value="NZ_CP027777.1"/>
</dbReference>
<evidence type="ECO:0000313" key="3">
    <source>
        <dbReference type="Proteomes" id="UP000240615"/>
    </source>
</evidence>
<gene>
    <name evidence="2" type="ORF">C7M56_18075</name>
</gene>
<reference evidence="2 3" key="1">
    <citation type="submission" date="2018-01" db="EMBL/GenBank/DDBJ databases">
        <title>Genetic Diversity of Clostridium botulinum in seafood.</title>
        <authorList>
            <person name="Athira V."/>
            <person name="Arun Jyothi P.V."/>
            <person name="Lalitha K.V."/>
            <person name="Joseph T.C."/>
        </authorList>
    </citation>
    <scope>NUCLEOTIDE SEQUENCE [LARGE SCALE GENOMIC DNA]</scope>
    <source>
        <strain evidence="2 3">Mfbjulcb8</strain>
    </source>
</reference>
<dbReference type="Pfam" id="PF11185">
    <property type="entry name" value="DUF2971"/>
    <property type="match status" value="1"/>
</dbReference>
<dbReference type="Proteomes" id="UP000240615">
    <property type="component" value="Chromosome"/>
</dbReference>
<evidence type="ECO:0000313" key="2">
    <source>
        <dbReference type="EMBL" id="AVQ40483.1"/>
    </source>
</evidence>
<feature type="compositionally biased region" description="Polar residues" evidence="1">
    <location>
        <begin position="215"/>
        <end position="232"/>
    </location>
</feature>
<accession>A0ABC8CXP6</accession>
<sequence>MICSLSEVKDSLLMWSHYTNSHSGFCIEYDFTQINNVCSELHPVFYDNKIIDITQYYKYKNQDLFKVAILNKSTEWSYENEWRIVEYNSISEGVSINVPKPIALYFGCNMLPEHICMLSKIADKLNIDKYVMVDIRGPDWQLIKEEYLNLNGDVKLKEFAEGHGIKYSTLRSRKNRENWDSEINKNVATKSATKQKNVATFKNKDELAINRDRSNNTMSPKATFKTNTTNKSGAPIGNKNALGNSGGPGGPIRNRVLATTENYS</sequence>
<organism evidence="2 3">
    <name type="scientific">Clostridium botulinum</name>
    <dbReference type="NCBI Taxonomy" id="1491"/>
    <lineage>
        <taxon>Bacteria</taxon>
        <taxon>Bacillati</taxon>
        <taxon>Bacillota</taxon>
        <taxon>Clostridia</taxon>
        <taxon>Eubacteriales</taxon>
        <taxon>Clostridiaceae</taxon>
        <taxon>Clostridium</taxon>
    </lineage>
</organism>